<feature type="domain" description="NlpC/P60" evidence="7">
    <location>
        <begin position="256"/>
        <end position="370"/>
    </location>
</feature>
<evidence type="ECO:0000313" key="8">
    <source>
        <dbReference type="EMBL" id="SNT22710.1"/>
    </source>
</evidence>
<feature type="chain" id="PRO_5013031825" evidence="6">
    <location>
        <begin position="47"/>
        <end position="370"/>
    </location>
</feature>
<evidence type="ECO:0000256" key="1">
    <source>
        <dbReference type="ARBA" id="ARBA00007074"/>
    </source>
</evidence>
<dbReference type="STRING" id="398843.A3K89_00860"/>
<dbReference type="PANTHER" id="PTHR47359:SF3">
    <property type="entry name" value="NLP_P60 DOMAIN-CONTAINING PROTEIN-RELATED"/>
    <property type="match status" value="1"/>
</dbReference>
<dbReference type="AlphaFoldDB" id="A0A239KXH3"/>
<feature type="coiled-coil region" evidence="5">
    <location>
        <begin position="172"/>
        <end position="210"/>
    </location>
</feature>
<protein>
    <submittedName>
        <fullName evidence="8">NlpC/P60 family protein</fullName>
    </submittedName>
</protein>
<keyword evidence="5" id="KW-0175">Coiled coil</keyword>
<comment type="similarity">
    <text evidence="1">Belongs to the peptidase C40 family.</text>
</comment>
<dbReference type="SUPFAM" id="SSF54001">
    <property type="entry name" value="Cysteine proteinases"/>
    <property type="match status" value="1"/>
</dbReference>
<keyword evidence="3" id="KW-0378">Hydrolase</keyword>
<evidence type="ECO:0000256" key="6">
    <source>
        <dbReference type="SAM" id="SignalP"/>
    </source>
</evidence>
<name>A0A239KXH3_9NOCA</name>
<keyword evidence="4" id="KW-0788">Thiol protease</keyword>
<dbReference type="GO" id="GO:0008234">
    <property type="term" value="F:cysteine-type peptidase activity"/>
    <property type="evidence" value="ECO:0007669"/>
    <property type="project" value="UniProtKB-KW"/>
</dbReference>
<keyword evidence="2" id="KW-0645">Protease</keyword>
<dbReference type="PROSITE" id="PS51935">
    <property type="entry name" value="NLPC_P60"/>
    <property type="match status" value="1"/>
</dbReference>
<dbReference type="InterPro" id="IPR000064">
    <property type="entry name" value="NLP_P60_dom"/>
</dbReference>
<dbReference type="InterPro" id="IPR051794">
    <property type="entry name" value="PG_Endopeptidase_C40"/>
</dbReference>
<dbReference type="InterPro" id="IPR038765">
    <property type="entry name" value="Papain-like_cys_pep_sf"/>
</dbReference>
<accession>A0A239KXH3</accession>
<organism evidence="8 9">
    <name type="scientific">Rhodococcoides kyotonense</name>
    <dbReference type="NCBI Taxonomy" id="398843"/>
    <lineage>
        <taxon>Bacteria</taxon>
        <taxon>Bacillati</taxon>
        <taxon>Actinomycetota</taxon>
        <taxon>Actinomycetes</taxon>
        <taxon>Mycobacteriales</taxon>
        <taxon>Nocardiaceae</taxon>
        <taxon>Rhodococcoides</taxon>
    </lineage>
</organism>
<sequence length="370" mass="38760">MVTARTESHLLVATPTVKRVTRSKRAVLTAALAACLLASPTTIAHAQPEVSPAAPEINTASDAQTRLADLSRESEQTTEALHNAQIDLDGKNAAQKDAEASVDVHRAALDAAEAALAQLKPAIDKVANVNYQGGRTNRLFAVMVSDSPQQLLDQMSALDVISAETARQVEQFKQATSDAAAAEQAAQQAADQARTAAEQAKMVSDDLQAKQSELQGQMAEVMAAYSALSSDQQAALAGTPLPPGFDLGKMLQSLVPGSGASALQAGMTQIGKPYVWGATGPDGFDCSGLVVWAYKQIGKTLPRSSQAQAQGGTPVDQKDLQPGDVVLFYPDASHVGLYAGNGNVLHASTFGVPVKVQSMASFPYYGARRY</sequence>
<evidence type="ECO:0000256" key="2">
    <source>
        <dbReference type="ARBA" id="ARBA00022670"/>
    </source>
</evidence>
<dbReference type="Proteomes" id="UP000198327">
    <property type="component" value="Unassembled WGS sequence"/>
</dbReference>
<reference evidence="9" key="1">
    <citation type="submission" date="2017-06" db="EMBL/GenBank/DDBJ databases">
        <authorList>
            <person name="Varghese N."/>
            <person name="Submissions S."/>
        </authorList>
    </citation>
    <scope>NUCLEOTIDE SEQUENCE [LARGE SCALE GENOMIC DNA]</scope>
    <source>
        <strain evidence="9">JCM 23211</strain>
    </source>
</reference>
<feature type="coiled-coil region" evidence="5">
    <location>
        <begin position="60"/>
        <end position="87"/>
    </location>
</feature>
<proteinExistence type="inferred from homology"/>
<dbReference type="GO" id="GO:0006508">
    <property type="term" value="P:proteolysis"/>
    <property type="evidence" value="ECO:0007669"/>
    <property type="project" value="UniProtKB-KW"/>
</dbReference>
<dbReference type="Gene3D" id="3.90.1720.10">
    <property type="entry name" value="endopeptidase domain like (from Nostoc punctiforme)"/>
    <property type="match status" value="1"/>
</dbReference>
<dbReference type="Pfam" id="PF00877">
    <property type="entry name" value="NLPC_P60"/>
    <property type="match status" value="1"/>
</dbReference>
<evidence type="ECO:0000259" key="7">
    <source>
        <dbReference type="PROSITE" id="PS51935"/>
    </source>
</evidence>
<evidence type="ECO:0000256" key="3">
    <source>
        <dbReference type="ARBA" id="ARBA00022801"/>
    </source>
</evidence>
<dbReference type="PANTHER" id="PTHR47359">
    <property type="entry name" value="PEPTIDOGLYCAN DL-ENDOPEPTIDASE CWLO"/>
    <property type="match status" value="1"/>
</dbReference>
<keyword evidence="6" id="KW-0732">Signal</keyword>
<evidence type="ECO:0000313" key="9">
    <source>
        <dbReference type="Proteomes" id="UP000198327"/>
    </source>
</evidence>
<keyword evidence="9" id="KW-1185">Reference proteome</keyword>
<evidence type="ECO:0000256" key="4">
    <source>
        <dbReference type="ARBA" id="ARBA00022807"/>
    </source>
</evidence>
<gene>
    <name evidence="8" type="ORF">SAMN05421642_111173</name>
</gene>
<evidence type="ECO:0000256" key="5">
    <source>
        <dbReference type="SAM" id="Coils"/>
    </source>
</evidence>
<feature type="signal peptide" evidence="6">
    <location>
        <begin position="1"/>
        <end position="46"/>
    </location>
</feature>
<dbReference type="EMBL" id="FZOW01000011">
    <property type="protein sequence ID" value="SNT22710.1"/>
    <property type="molecule type" value="Genomic_DNA"/>
</dbReference>